<dbReference type="OrthoDB" id="7165262at2"/>
<evidence type="ECO:0000256" key="1">
    <source>
        <dbReference type="SAM" id="Phobius"/>
    </source>
</evidence>
<keyword evidence="1" id="KW-0812">Transmembrane</keyword>
<name>C6V4F8_NEORI</name>
<sequence>MDKTRFFLYCCLFVVLSAFCVTGYWFYKTQSLKNNIVSTLSGFSLFEYSGYQLEGFFEYKSRVSFTKPVLKIDNLNKPLLVEFDKLIFTGVPWKNEIEVNNPTTTVVISAADGQFHCKNLDGASISGIPAGENGFTLSIKKEELECHMQNKETTGETLLFDIAFRMSYSQKNSLESTINLTLSFGEGTKKIETDMSLVNLSERPPTYTLDVKRLDISTPQHRCDITGKVALSPSYTSIAKGKICLKVEGAGHLISAIEKSLDSGLTAQKAHGFLGKMRHFVDKSDDTLHICVQDKNEELLIGTEQNMIPLLKMF</sequence>
<gene>
    <name evidence="2" type="ordered locus">NRI_0287</name>
</gene>
<keyword evidence="3" id="KW-1185">Reference proteome</keyword>
<dbReference type="EMBL" id="CP001431">
    <property type="protein sequence ID" value="ACT69282.1"/>
    <property type="molecule type" value="Genomic_DNA"/>
</dbReference>
<keyword evidence="1" id="KW-1133">Transmembrane helix</keyword>
<feature type="transmembrane region" description="Helical" evidence="1">
    <location>
        <begin position="6"/>
        <end position="27"/>
    </location>
</feature>
<protein>
    <submittedName>
        <fullName evidence="2">Uncharacterized protein</fullName>
    </submittedName>
</protein>
<evidence type="ECO:0000313" key="2">
    <source>
        <dbReference type="EMBL" id="ACT69282.1"/>
    </source>
</evidence>
<dbReference type="KEGG" id="nri:NRI_0287"/>
<organism evidence="2 3">
    <name type="scientific">Neorickettsia risticii (strain Illinois)</name>
    <dbReference type="NCBI Taxonomy" id="434131"/>
    <lineage>
        <taxon>Bacteria</taxon>
        <taxon>Pseudomonadati</taxon>
        <taxon>Pseudomonadota</taxon>
        <taxon>Alphaproteobacteria</taxon>
        <taxon>Rickettsiales</taxon>
        <taxon>Anaplasmataceae</taxon>
        <taxon>Neorickettsia</taxon>
    </lineage>
</organism>
<dbReference type="HOGENOM" id="CLU_885156_0_0_5"/>
<dbReference type="AlphaFoldDB" id="C6V4F8"/>
<reference evidence="2 3" key="1">
    <citation type="journal article" date="2009" name="Nucleic Acids Res.">
        <title>Analysis of complete genome sequence of Neorickettsia risticii: causative agent of Potomac horse fever.</title>
        <authorList>
            <person name="Lin M."/>
            <person name="Zhang C."/>
            <person name="Gibson K."/>
            <person name="Rikihisa Y."/>
        </authorList>
    </citation>
    <scope>NUCLEOTIDE SEQUENCE [LARGE SCALE GENOMIC DNA]</scope>
    <source>
        <strain evidence="2 3">Illinois</strain>
    </source>
</reference>
<proteinExistence type="predicted"/>
<accession>C6V4F8</accession>
<keyword evidence="1" id="KW-0472">Membrane</keyword>
<evidence type="ECO:0000313" key="3">
    <source>
        <dbReference type="Proteomes" id="UP000001627"/>
    </source>
</evidence>
<dbReference type="STRING" id="434131.NRI_0287"/>
<dbReference type="Proteomes" id="UP000001627">
    <property type="component" value="Chromosome"/>
</dbReference>